<protein>
    <submittedName>
        <fullName evidence="2">Uncharacterized protein</fullName>
    </submittedName>
</protein>
<name>A0A9W8XLS0_9PLEO</name>
<dbReference type="AlphaFoldDB" id="A0A9W8XLS0"/>
<reference evidence="2" key="1">
    <citation type="submission" date="2022-10" db="EMBL/GenBank/DDBJ databases">
        <title>Tapping the CABI collections for fungal endophytes: first genome assemblies for Collariella, Neodidymelliopsis, Ascochyta clinopodiicola, Didymella pomorum, Didymosphaeria variabile, Neocosmospora piperis and Neocucurbitaria cava.</title>
        <authorList>
            <person name="Hill R."/>
        </authorList>
    </citation>
    <scope>NUCLEOTIDE SEQUENCE</scope>
    <source>
        <strain evidence="2">IMI 356815</strain>
    </source>
</reference>
<organism evidence="2 3">
    <name type="scientific">Didymosphaeria variabile</name>
    <dbReference type="NCBI Taxonomy" id="1932322"/>
    <lineage>
        <taxon>Eukaryota</taxon>
        <taxon>Fungi</taxon>
        <taxon>Dikarya</taxon>
        <taxon>Ascomycota</taxon>
        <taxon>Pezizomycotina</taxon>
        <taxon>Dothideomycetes</taxon>
        <taxon>Pleosporomycetidae</taxon>
        <taxon>Pleosporales</taxon>
        <taxon>Massarineae</taxon>
        <taxon>Didymosphaeriaceae</taxon>
        <taxon>Didymosphaeria</taxon>
    </lineage>
</organism>
<proteinExistence type="predicted"/>
<sequence length="369" mass="41484">MAFTPTPDPSQTTDSPIPEPTGQNCDACSNDLGSSSCAADDDECLLTECEANEQCETCGFDCSSIIGTLFRRRNGFIARAIISARPRQMLKKLSRRNVIEPTSLARVSDLDRIRSLRKRVEHKPAWKKFAPKGVKYYKMLQDKPLEDKVEPKMCELDAYFDVSKTGPTALRARSKQALFEKLGIASTQSYYAFGAVGPKEGTSIADFQETISAEQGILFANANDRGEKKNGKGEVIQKPIPYQMSTVAWWMWKHTVMLSKPQGDPNSEMKEEDFDFSNFKYFFRVSIKNHDTLEILEEALGKSTAPKEFTPEDQSEDNGFWPLLGSPNGNGIAWFLADHKKSLKGKTIVKLTAWFREDAGEYHMWATIN</sequence>
<keyword evidence="3" id="KW-1185">Reference proteome</keyword>
<dbReference type="Proteomes" id="UP001140513">
    <property type="component" value="Unassembled WGS sequence"/>
</dbReference>
<gene>
    <name evidence="2" type="ORF">N0V89_007915</name>
</gene>
<evidence type="ECO:0000256" key="1">
    <source>
        <dbReference type="SAM" id="MobiDB-lite"/>
    </source>
</evidence>
<evidence type="ECO:0000313" key="2">
    <source>
        <dbReference type="EMBL" id="KAJ4352566.1"/>
    </source>
</evidence>
<dbReference type="OrthoDB" id="5337308at2759"/>
<dbReference type="EMBL" id="JAPEUX010000005">
    <property type="protein sequence ID" value="KAJ4352566.1"/>
    <property type="molecule type" value="Genomic_DNA"/>
</dbReference>
<evidence type="ECO:0000313" key="3">
    <source>
        <dbReference type="Proteomes" id="UP001140513"/>
    </source>
</evidence>
<feature type="region of interest" description="Disordered" evidence="1">
    <location>
        <begin position="1"/>
        <end position="23"/>
    </location>
</feature>
<accession>A0A9W8XLS0</accession>
<dbReference type="GeneID" id="80911445"/>
<comment type="caution">
    <text evidence="2">The sequence shown here is derived from an EMBL/GenBank/DDBJ whole genome shotgun (WGS) entry which is preliminary data.</text>
</comment>
<dbReference type="RefSeq" id="XP_056070922.1">
    <property type="nucleotide sequence ID" value="XM_056216675.1"/>
</dbReference>